<feature type="domain" description="Helicase C-terminal" evidence="13">
    <location>
        <begin position="521"/>
        <end position="688"/>
    </location>
</feature>
<evidence type="ECO:0000313" key="14">
    <source>
        <dbReference type="EMBL" id="OYR67537.1"/>
    </source>
</evidence>
<dbReference type="InterPro" id="IPR007409">
    <property type="entry name" value="Restrct_endonuc_type1_HsdR_N"/>
</dbReference>
<dbReference type="SUPFAM" id="SSF52540">
    <property type="entry name" value="P-loop containing nucleoside triphosphate hydrolases"/>
    <property type="match status" value="2"/>
</dbReference>
<dbReference type="GO" id="GO:0009035">
    <property type="term" value="F:type I site-specific deoxyribonuclease activity"/>
    <property type="evidence" value="ECO:0007669"/>
    <property type="project" value="UniProtKB-EC"/>
</dbReference>
<keyword evidence="10" id="KW-0238">DNA-binding</keyword>
<comment type="caution">
    <text evidence="14">The sequence shown here is derived from an EMBL/GenBank/DDBJ whole genome shotgun (WGS) entry which is preliminary data.</text>
</comment>
<dbReference type="CDD" id="cd22332">
    <property type="entry name" value="HsdR_N"/>
    <property type="match status" value="1"/>
</dbReference>
<dbReference type="CDD" id="cd18800">
    <property type="entry name" value="SF2_C_EcoR124I-like"/>
    <property type="match status" value="1"/>
</dbReference>
<evidence type="ECO:0000256" key="10">
    <source>
        <dbReference type="ARBA" id="ARBA00023125"/>
    </source>
</evidence>
<evidence type="ECO:0000256" key="6">
    <source>
        <dbReference type="ARBA" id="ARBA00022747"/>
    </source>
</evidence>
<dbReference type="Proteomes" id="UP000215607">
    <property type="component" value="Unassembled WGS sequence"/>
</dbReference>
<dbReference type="Pfam" id="PF04313">
    <property type="entry name" value="HSDR_N"/>
    <property type="match status" value="1"/>
</dbReference>
<dbReference type="Gene3D" id="3.40.50.300">
    <property type="entry name" value="P-loop containing nucleotide triphosphate hydrolases"/>
    <property type="match status" value="2"/>
</dbReference>
<evidence type="ECO:0000256" key="1">
    <source>
        <dbReference type="ARBA" id="ARBA00000851"/>
    </source>
</evidence>
<dbReference type="PROSITE" id="PS51194">
    <property type="entry name" value="HELICASE_CTER"/>
    <property type="match status" value="1"/>
</dbReference>
<sequence>MVSVPNEGGVERSILSWLDAVGWETHGQDGSRGANVLDGQYDRQSNEVIYWDLLREQVIEINEEITDENADRFLNSLRRELDYENLLEGNQNFHELLSKGKSFGVENASGGTDTVYVDLIDFDPDDFLESNRFHAVNQFSVSRGTTIRPDVTLFVNGIPLVTMELKSVAQDNDYYDAISDLHEYEEDVSRLFIPGLFNVAADTMEFRYGSVGAPEEFYELWNEAPEQYADEDNQMKQAVQALCNPTTLIDVLKNFVFFEQRPGGDAKIIPRYTQYYAVNRILDRVREGVHDRGLIWHTQGSGKSFTMLYAAENLLSRSEVVRNPQVFIIVDTDKLNSQMRDQLANLSLGQWTEAESIDHLETLIQEGSSQLVLTTIQKFQDVDPDTQGNDEVIVMSDEAHRFMEADLASRLKAALPDDFSHFGFTGTPVREGEKKEDRNTFDEFSPEGEEYLHRYSVKQGIEDGLILPVYFTLRHEMEWEVSEDAIDEEFEHEFRGMTSEEKREFITDTVTSRTMAELEPRVDRAVEEIDKHYSDKVAPNGWKGMVVTPSRRSAAMYGKRLRERRGEETVEVLYTSTNDDPDLIQEFHTDPEERDSIVERFKERDEDPSLLVVHNMLLTGFDAPILKTMYLDRNLKDHNLLQAIARTNRPADGKQNGEIVDFQGVFENIDDALDYDAETREYAARDEEELFEDLVDQLETVMDIFDGIPKDDSQEATNAAVSRVSTHPERREFKQGFRRLQSLYESVAPDGRLIDEGIQDQYKWLSRIQVAFERTTSGKEAPEEDMREKTREILNENVDVGEIRDDFPTYKLGEEYLEDAEKLDNPGVKASQVAHATREHLHPRENQNPRYKRLSERVTDIVERWQGGNIDDPEAVEALKSVEEEVLEVEREAENEGMEAAEFAIYTHLTEETPDAIESEEQAKEVAEEIVSQFQERVDRGYNGWMTNKKTISEIEHILLDVLVVEYDLGHLIRDSDDFVDAVRNYLIQNDG</sequence>
<evidence type="ECO:0000256" key="5">
    <source>
        <dbReference type="ARBA" id="ARBA00022741"/>
    </source>
</evidence>
<evidence type="ECO:0000256" key="9">
    <source>
        <dbReference type="ARBA" id="ARBA00022840"/>
    </source>
</evidence>
<evidence type="ECO:0000256" key="8">
    <source>
        <dbReference type="ARBA" id="ARBA00022801"/>
    </source>
</evidence>
<proteinExistence type="inferred from homology"/>
<evidence type="ECO:0000256" key="2">
    <source>
        <dbReference type="ARBA" id="ARBA00008598"/>
    </source>
</evidence>
<dbReference type="PROSITE" id="PS51192">
    <property type="entry name" value="HELICASE_ATP_BIND_1"/>
    <property type="match status" value="1"/>
</dbReference>
<name>A0A256JGY1_HALEZ</name>
<dbReference type="NCBIfam" id="TIGR00348">
    <property type="entry name" value="hsdR"/>
    <property type="match status" value="1"/>
</dbReference>
<dbReference type="EMBL" id="NHPA01000041">
    <property type="protein sequence ID" value="OYR67537.1"/>
    <property type="molecule type" value="Genomic_DNA"/>
</dbReference>
<evidence type="ECO:0000259" key="13">
    <source>
        <dbReference type="PROSITE" id="PS51194"/>
    </source>
</evidence>
<dbReference type="PANTHER" id="PTHR30195">
    <property type="entry name" value="TYPE I SITE-SPECIFIC DEOXYRIBONUCLEASE PROTEIN SUBUNIT M AND R"/>
    <property type="match status" value="1"/>
</dbReference>
<organism evidence="14 15">
    <name type="scientific">Halorubrum ezzemoulense</name>
    <name type="common">Halorubrum chaoviator</name>
    <dbReference type="NCBI Taxonomy" id="337243"/>
    <lineage>
        <taxon>Archaea</taxon>
        <taxon>Methanobacteriati</taxon>
        <taxon>Methanobacteriota</taxon>
        <taxon>Stenosarchaea group</taxon>
        <taxon>Halobacteria</taxon>
        <taxon>Halobacteriales</taxon>
        <taxon>Haloferacaceae</taxon>
        <taxon>Halorubrum</taxon>
    </lineage>
</organism>
<protein>
    <recommendedName>
        <fullName evidence="3">type I site-specific deoxyribonuclease</fullName>
        <ecNumber evidence="3">3.1.21.3</ecNumber>
    </recommendedName>
</protein>
<dbReference type="Pfam" id="PF11867">
    <property type="entry name" value="T1RH-like_C"/>
    <property type="match status" value="1"/>
</dbReference>
<dbReference type="GO" id="GO:0004386">
    <property type="term" value="F:helicase activity"/>
    <property type="evidence" value="ECO:0007669"/>
    <property type="project" value="UniProtKB-KW"/>
</dbReference>
<evidence type="ECO:0000313" key="15">
    <source>
        <dbReference type="Proteomes" id="UP000215607"/>
    </source>
</evidence>
<dbReference type="InterPro" id="IPR027417">
    <property type="entry name" value="P-loop_NTPase"/>
</dbReference>
<dbReference type="AlphaFoldDB" id="A0A256JGY1"/>
<dbReference type="InterPro" id="IPR055180">
    <property type="entry name" value="HsdR_RecA-like_helicase_dom_2"/>
</dbReference>
<keyword evidence="8" id="KW-0378">Hydrolase</keyword>
<keyword evidence="4" id="KW-0540">Nuclease</keyword>
<evidence type="ECO:0000256" key="4">
    <source>
        <dbReference type="ARBA" id="ARBA00022722"/>
    </source>
</evidence>
<dbReference type="InterPro" id="IPR004473">
    <property type="entry name" value="Restrct_endonuc_typeI_HsdR"/>
</dbReference>
<evidence type="ECO:0000256" key="3">
    <source>
        <dbReference type="ARBA" id="ARBA00012654"/>
    </source>
</evidence>
<dbReference type="RefSeq" id="WP_094593002.1">
    <property type="nucleotide sequence ID" value="NZ_NHPA01000041.1"/>
</dbReference>
<gene>
    <name evidence="14" type="ORF">DJ79_08855</name>
</gene>
<dbReference type="InterPro" id="IPR021810">
    <property type="entry name" value="T1RH-like_C"/>
</dbReference>
<dbReference type="GO" id="GO:0009307">
    <property type="term" value="P:DNA restriction-modification system"/>
    <property type="evidence" value="ECO:0007669"/>
    <property type="project" value="UniProtKB-KW"/>
</dbReference>
<evidence type="ECO:0000256" key="7">
    <source>
        <dbReference type="ARBA" id="ARBA00022759"/>
    </source>
</evidence>
<dbReference type="GO" id="GO:0003677">
    <property type="term" value="F:DNA binding"/>
    <property type="evidence" value="ECO:0007669"/>
    <property type="project" value="UniProtKB-KW"/>
</dbReference>
<reference evidence="14 15" key="1">
    <citation type="journal article" date="2014" name="Front. Microbiol.">
        <title>Population and genomic analysis of the genus Halorubrum.</title>
        <authorList>
            <person name="Fullmer M.S."/>
            <person name="Soucy S.M."/>
            <person name="Swithers K.S."/>
            <person name="Makkay A.M."/>
            <person name="Wheeler R."/>
            <person name="Ventosa A."/>
            <person name="Gogarten J.P."/>
            <person name="Papke R.T."/>
        </authorList>
    </citation>
    <scope>NUCLEOTIDE SEQUENCE [LARGE SCALE GENOMIC DNA]</scope>
    <source>
        <strain evidence="14 15">Ga2p</strain>
    </source>
</reference>
<comment type="catalytic activity">
    <reaction evidence="1">
        <text>Endonucleolytic cleavage of DNA to give random double-stranded fragments with terminal 5'-phosphates, ATP is simultaneously hydrolyzed.</text>
        <dbReference type="EC" id="3.1.21.3"/>
    </reaction>
</comment>
<dbReference type="PANTHER" id="PTHR30195:SF15">
    <property type="entry name" value="TYPE I RESTRICTION ENZYME HINDI ENDONUCLEASE SUBUNIT"/>
    <property type="match status" value="1"/>
</dbReference>
<dbReference type="SMART" id="SM00487">
    <property type="entry name" value="DEXDc"/>
    <property type="match status" value="1"/>
</dbReference>
<keyword evidence="14" id="KW-0347">Helicase</keyword>
<dbReference type="InterPro" id="IPR040980">
    <property type="entry name" value="SWI2_SNF2"/>
</dbReference>
<comment type="similarity">
    <text evidence="2">Belongs to the HsdR family.</text>
</comment>
<evidence type="ECO:0000259" key="12">
    <source>
        <dbReference type="PROSITE" id="PS51192"/>
    </source>
</evidence>
<dbReference type="InterPro" id="IPR001650">
    <property type="entry name" value="Helicase_C-like"/>
</dbReference>
<feature type="domain" description="Helicase ATP-binding" evidence="12">
    <location>
        <begin position="284"/>
        <end position="446"/>
    </location>
</feature>
<dbReference type="InterPro" id="IPR051268">
    <property type="entry name" value="Type-I_R_enzyme_R_subunit"/>
</dbReference>
<feature type="coiled-coil region" evidence="11">
    <location>
        <begin position="879"/>
        <end position="937"/>
    </location>
</feature>
<dbReference type="Pfam" id="PF22679">
    <property type="entry name" value="T1R_D3-like"/>
    <property type="match status" value="1"/>
</dbReference>
<dbReference type="Pfam" id="PF18766">
    <property type="entry name" value="SWI2_SNF2"/>
    <property type="match status" value="1"/>
</dbReference>
<dbReference type="Gene3D" id="3.90.1570.50">
    <property type="match status" value="1"/>
</dbReference>
<keyword evidence="11" id="KW-0175">Coiled coil</keyword>
<dbReference type="EC" id="3.1.21.3" evidence="3"/>
<dbReference type="InterPro" id="IPR014001">
    <property type="entry name" value="Helicase_ATP-bd"/>
</dbReference>
<keyword evidence="9" id="KW-0067">ATP-binding</keyword>
<keyword evidence="5" id="KW-0547">Nucleotide-binding</keyword>
<accession>A0A256JGY1</accession>
<keyword evidence="6" id="KW-0680">Restriction system</keyword>
<dbReference type="GO" id="GO:0005524">
    <property type="term" value="F:ATP binding"/>
    <property type="evidence" value="ECO:0007669"/>
    <property type="project" value="UniProtKB-KW"/>
</dbReference>
<evidence type="ECO:0000256" key="11">
    <source>
        <dbReference type="SAM" id="Coils"/>
    </source>
</evidence>
<keyword evidence="7" id="KW-0255">Endonuclease</keyword>